<dbReference type="Pfam" id="PF10495">
    <property type="entry name" value="PACT_coil_coil"/>
    <property type="match status" value="1"/>
</dbReference>
<organism evidence="10">
    <name type="scientific">Talaromyces marneffei PM1</name>
    <dbReference type="NCBI Taxonomy" id="1077442"/>
    <lineage>
        <taxon>Eukaryota</taxon>
        <taxon>Fungi</taxon>
        <taxon>Dikarya</taxon>
        <taxon>Ascomycota</taxon>
        <taxon>Pezizomycotina</taxon>
        <taxon>Eurotiomycetes</taxon>
        <taxon>Eurotiomycetidae</taxon>
        <taxon>Eurotiales</taxon>
        <taxon>Trichocomaceae</taxon>
        <taxon>Talaromyces</taxon>
        <taxon>Talaromyces sect. Talaromyces</taxon>
    </lineage>
</organism>
<sequence>MPVPYIDTPRTEIDGNATYLTNGLRSAYRGNLSALDSVENSFQTPSKDGDIIKTLEARQNAVNGATTQTPRVSGTGARSSRNSLGDRRTLPANAPPKGEFTPMMRSVTRNNYLRNMSAVRGSGVPKTPAYLKDGYRSNGNTPGLPPIDATNIYEDGGTTSMAMDDITPLPQVASSSPNGTPLPYFSRKGGAGGVLDTDQNMLSLKEQENAINKLDKENFGLKLKIHYLEEQLKKAGPGYNQAALKENTELKVARITMQQEISRYKKGLHQAERDLEAYRLQLQELREKAKRRQADEAIQREMDYMREEIATREAQVNNLQEELRNVKDKDSDEVERLRDEIVDLETTLREKERIIDAKDEEIEILKEDDGQDSNAVAELEAELDRARQQLAEFQDDLEKAKADAREANRNREQAIEQKEKAEENLKELQDEMANKSFSTKGLSRQLEERAEDLEKELNQLRDEYNDLKQDYAAKERREEMLEGQLEEVQQERAAELDSLRDKADSAEQYLAERDEALGRLKEVLDDLDRKTDEKELLQTRHHALTDESASLQRELANAQSTIRRLEQEIEDEKQRGMDNNHDLRTQHREEIERLSEEIMSLHQEIEDKEGQFALDQDRWESAKRTLQSQKDRAEEQAAGYKRTIEKLQDVELTISGRAAKLQDVIDSEKERHLQEEAVLSRQIKELADDITSKRQTISEQRSEMLTIKEELRVGRREEEILKEKVQALEDEVAILRASLQEEKEYSKAKTLQGVSGQDSQLQKVMTERQNLRDQLASANVELHNLRTSTAEVEAERDLLQNELNQIQSKSNGINNFDYEKVELRKVKLRLENELQRLKDEKTSLMDARKSIEDALNAEIERSTAEENRLSGELVQLQDKLRAALGGRDRELAVAKSQVRQLERRISELNAIAEQQQPVNAEGSSVATDIPLLRQNLDDARKREKTLLEREGEHKKSIRELRNRISELEEALHEAQMQKLNIPSPARSSSDGLHEDLRAMRSRLKEAHKIVMELKTKNRELERSAMKAEDRKDLHELLKSSTLEAESLALKLSEKELQVNDLKASLRRIREERSMAVKKSDKASQECEALQERVDSLMEDVNAKVNRKNRHDKEIRGLGKEIVWLRTRLRREEKFRRDLAWSKGLMELGEQVRVACNEADLRMIAEMGIHTPEPKKVHDARRKIRTAGLAVMATVRMQRMSQEWSKAKKIGESLRRAKNELSMKRDSQRRREGSLGLREASSS</sequence>
<comment type="caution">
    <text evidence="10">The sequence shown here is derived from an EMBL/GenBank/DDBJ whole genome shotgun (WGS) entry which is preliminary data.</text>
</comment>
<dbReference type="eggNOG" id="ENOG502R0AV">
    <property type="taxonomic scope" value="Eukaryota"/>
</dbReference>
<evidence type="ECO:0000256" key="3">
    <source>
        <dbReference type="ARBA" id="ARBA00022553"/>
    </source>
</evidence>
<dbReference type="GO" id="GO:0000796">
    <property type="term" value="C:condensin complex"/>
    <property type="evidence" value="ECO:0007669"/>
    <property type="project" value="TreeGrafter"/>
</dbReference>
<keyword evidence="3" id="KW-0597">Phosphoprotein</keyword>
<evidence type="ECO:0000256" key="6">
    <source>
        <dbReference type="SAM" id="Coils"/>
    </source>
</evidence>
<keyword evidence="2" id="KW-0963">Cytoplasm</keyword>
<dbReference type="EMBL" id="JPOX01000026">
    <property type="protein sequence ID" value="KFX44789.1"/>
    <property type="molecule type" value="Genomic_DNA"/>
</dbReference>
<protein>
    <submittedName>
        <fullName evidence="10">CDK5 regulatory subunit-associated protein 2</fullName>
    </submittedName>
</protein>
<feature type="compositionally biased region" description="Basic and acidic residues" evidence="7">
    <location>
        <begin position="1204"/>
        <end position="1232"/>
    </location>
</feature>
<feature type="region of interest" description="Disordered" evidence="7">
    <location>
        <begin position="478"/>
        <end position="500"/>
    </location>
</feature>
<dbReference type="GO" id="GO:0005737">
    <property type="term" value="C:cytoplasm"/>
    <property type="evidence" value="ECO:0007669"/>
    <property type="project" value="UniProtKB-ARBA"/>
</dbReference>
<evidence type="ECO:0000259" key="8">
    <source>
        <dbReference type="Pfam" id="PF07989"/>
    </source>
</evidence>
<comment type="subcellular location">
    <subcellularLocation>
        <location evidence="1">Cytoplasm</location>
        <location evidence="1">Cytoskeleton</location>
        <location evidence="1">Microtubule organizing center</location>
    </subcellularLocation>
</comment>
<dbReference type="GO" id="GO:0000785">
    <property type="term" value="C:chromatin"/>
    <property type="evidence" value="ECO:0007669"/>
    <property type="project" value="TreeGrafter"/>
</dbReference>
<dbReference type="GO" id="GO:0007076">
    <property type="term" value="P:mitotic chromosome condensation"/>
    <property type="evidence" value="ECO:0007669"/>
    <property type="project" value="TreeGrafter"/>
</dbReference>
<dbReference type="GO" id="GO:0005815">
    <property type="term" value="C:microtubule organizing center"/>
    <property type="evidence" value="ECO:0007669"/>
    <property type="project" value="UniProtKB-SubCell"/>
</dbReference>
<accession>A0A093V479</accession>
<gene>
    <name evidence="10" type="ORF">GQ26_0260580</name>
</gene>
<feature type="domain" description="Centrosomin N-terminal motif 1" evidence="8">
    <location>
        <begin position="203"/>
        <end position="276"/>
    </location>
</feature>
<evidence type="ECO:0000256" key="1">
    <source>
        <dbReference type="ARBA" id="ARBA00004267"/>
    </source>
</evidence>
<keyword evidence="4 6" id="KW-0175">Coiled coil</keyword>
<evidence type="ECO:0000256" key="5">
    <source>
        <dbReference type="ARBA" id="ARBA00023212"/>
    </source>
</evidence>
<evidence type="ECO:0000256" key="2">
    <source>
        <dbReference type="ARBA" id="ARBA00022490"/>
    </source>
</evidence>
<dbReference type="GO" id="GO:0003682">
    <property type="term" value="F:chromatin binding"/>
    <property type="evidence" value="ECO:0007669"/>
    <property type="project" value="TreeGrafter"/>
</dbReference>
<feature type="domain" description="Pericentrin/AKAP-450 centrosomal targeting" evidence="9">
    <location>
        <begin position="1127"/>
        <end position="1203"/>
    </location>
</feature>
<evidence type="ECO:0000256" key="4">
    <source>
        <dbReference type="ARBA" id="ARBA00023054"/>
    </source>
</evidence>
<reference evidence="10" key="1">
    <citation type="journal article" date="2014" name="PLoS Genet.">
        <title>Signature Gene Expression Reveals Novel Clues to the Molecular Mechanisms of Dimorphic Transition in Penicillium marneffei.</title>
        <authorList>
            <person name="Yang E."/>
            <person name="Wang G."/>
            <person name="Cai J."/>
            <person name="Woo P.C."/>
            <person name="Lau S.K."/>
            <person name="Yuen K.-Y."/>
            <person name="Chow W.-N."/>
            <person name="Lin X."/>
        </authorList>
    </citation>
    <scope>NUCLEOTIDE SEQUENCE [LARGE SCALE GENOMIC DNA]</scope>
    <source>
        <strain evidence="10">PM1</strain>
    </source>
</reference>
<feature type="region of interest" description="Disordered" evidence="7">
    <location>
        <begin position="61"/>
        <end position="103"/>
    </location>
</feature>
<dbReference type="AlphaFoldDB" id="A0A093V479"/>
<feature type="region of interest" description="Disordered" evidence="7">
    <location>
        <begin position="1203"/>
        <end position="1242"/>
    </location>
</feature>
<evidence type="ECO:0000313" key="10">
    <source>
        <dbReference type="EMBL" id="KFX44789.1"/>
    </source>
</evidence>
<dbReference type="PANTHER" id="PTHR43941">
    <property type="entry name" value="STRUCTURAL MAINTENANCE OF CHROMOSOMES PROTEIN 2"/>
    <property type="match status" value="1"/>
</dbReference>
<dbReference type="PANTHER" id="PTHR43941:SF1">
    <property type="entry name" value="STRUCTURAL MAINTENANCE OF CHROMOSOMES PROTEIN 2"/>
    <property type="match status" value="1"/>
</dbReference>
<dbReference type="Pfam" id="PF07989">
    <property type="entry name" value="Cnn_1N"/>
    <property type="match status" value="1"/>
</dbReference>
<name>A0A093V479_TALMA</name>
<feature type="compositionally biased region" description="Basic and acidic residues" evidence="7">
    <location>
        <begin position="489"/>
        <end position="500"/>
    </location>
</feature>
<dbReference type="InterPro" id="IPR012943">
    <property type="entry name" value="Cnn_1N"/>
</dbReference>
<evidence type="ECO:0000256" key="7">
    <source>
        <dbReference type="SAM" id="MobiDB-lite"/>
    </source>
</evidence>
<dbReference type="InterPro" id="IPR019528">
    <property type="entry name" value="PACT_domain"/>
</dbReference>
<dbReference type="HOGENOM" id="CLU_002168_0_0_1"/>
<feature type="coiled-coil region" evidence="6">
    <location>
        <begin position="950"/>
        <end position="1106"/>
    </location>
</feature>
<dbReference type="GO" id="GO:0000793">
    <property type="term" value="C:condensed chromosome"/>
    <property type="evidence" value="ECO:0007669"/>
    <property type="project" value="TreeGrafter"/>
</dbReference>
<proteinExistence type="predicted"/>
<evidence type="ECO:0000259" key="9">
    <source>
        <dbReference type="Pfam" id="PF10495"/>
    </source>
</evidence>
<feature type="compositionally biased region" description="Polar residues" evidence="7">
    <location>
        <begin position="61"/>
        <end position="83"/>
    </location>
</feature>
<keyword evidence="5" id="KW-0206">Cytoskeleton</keyword>